<gene>
    <name evidence="1" type="ORF">PanWU01x14_266120</name>
</gene>
<evidence type="ECO:0000313" key="1">
    <source>
        <dbReference type="EMBL" id="PON44534.1"/>
    </source>
</evidence>
<accession>A0A2P5B6V1</accession>
<protein>
    <submittedName>
        <fullName evidence="1">Uncharacterized protein</fullName>
    </submittedName>
</protein>
<organism evidence="1 2">
    <name type="scientific">Parasponia andersonii</name>
    <name type="common">Sponia andersonii</name>
    <dbReference type="NCBI Taxonomy" id="3476"/>
    <lineage>
        <taxon>Eukaryota</taxon>
        <taxon>Viridiplantae</taxon>
        <taxon>Streptophyta</taxon>
        <taxon>Embryophyta</taxon>
        <taxon>Tracheophyta</taxon>
        <taxon>Spermatophyta</taxon>
        <taxon>Magnoliopsida</taxon>
        <taxon>eudicotyledons</taxon>
        <taxon>Gunneridae</taxon>
        <taxon>Pentapetalae</taxon>
        <taxon>rosids</taxon>
        <taxon>fabids</taxon>
        <taxon>Rosales</taxon>
        <taxon>Cannabaceae</taxon>
        <taxon>Parasponia</taxon>
    </lineage>
</organism>
<dbReference type="STRING" id="3476.A0A2P5B6V1"/>
<dbReference type="PANTHER" id="PTHR31050:SF7">
    <property type="entry name" value="DUF1262 FAMILY PROTEIN"/>
    <property type="match status" value="1"/>
</dbReference>
<dbReference type="Proteomes" id="UP000237105">
    <property type="component" value="Unassembled WGS sequence"/>
</dbReference>
<dbReference type="PANTHER" id="PTHR31050">
    <property type="entry name" value="OS08G0413200 PROTEIN"/>
    <property type="match status" value="1"/>
</dbReference>
<evidence type="ECO:0000313" key="2">
    <source>
        <dbReference type="Proteomes" id="UP000237105"/>
    </source>
</evidence>
<reference evidence="2" key="1">
    <citation type="submission" date="2016-06" db="EMBL/GenBank/DDBJ databases">
        <title>Parallel loss of symbiosis genes in relatives of nitrogen-fixing non-legume Parasponia.</title>
        <authorList>
            <person name="Van Velzen R."/>
            <person name="Holmer R."/>
            <person name="Bu F."/>
            <person name="Rutten L."/>
            <person name="Van Zeijl A."/>
            <person name="Liu W."/>
            <person name="Santuari L."/>
            <person name="Cao Q."/>
            <person name="Sharma T."/>
            <person name="Shen D."/>
            <person name="Roswanjaya Y."/>
            <person name="Wardhani T."/>
            <person name="Kalhor M.S."/>
            <person name="Jansen J."/>
            <person name="Van den Hoogen J."/>
            <person name="Gungor B."/>
            <person name="Hartog M."/>
            <person name="Hontelez J."/>
            <person name="Verver J."/>
            <person name="Yang W.-C."/>
            <person name="Schijlen E."/>
            <person name="Repin R."/>
            <person name="Schilthuizen M."/>
            <person name="Schranz E."/>
            <person name="Heidstra R."/>
            <person name="Miyata K."/>
            <person name="Fedorova E."/>
            <person name="Kohlen W."/>
            <person name="Bisseling T."/>
            <person name="Smit S."/>
            <person name="Geurts R."/>
        </authorList>
    </citation>
    <scope>NUCLEOTIDE SEQUENCE [LARGE SCALE GENOMIC DNA]</scope>
    <source>
        <strain evidence="2">cv. WU1-14</strain>
    </source>
</reference>
<dbReference type="AlphaFoldDB" id="A0A2P5B6V1"/>
<dbReference type="EMBL" id="JXTB01000348">
    <property type="protein sequence ID" value="PON44534.1"/>
    <property type="molecule type" value="Genomic_DNA"/>
</dbReference>
<comment type="caution">
    <text evidence="1">The sequence shown here is derived from an EMBL/GenBank/DDBJ whole genome shotgun (WGS) entry which is preliminary data.</text>
</comment>
<proteinExistence type="predicted"/>
<keyword evidence="2" id="KW-1185">Reference proteome</keyword>
<name>A0A2P5B6V1_PARAD</name>
<sequence length="192" mass="22355">MDRTVRLYHLSSKTNHLVTDSNHHLPGDQQSLRRLACTNSKEEDKGTLCCRTYIRDVKPRPLDLSNTYQQFEIIRKKYRGFYANSVAPNGHPPHFLRRKYWGINMRTTPLLLRGISGPQLFPSCPSREPNLSLSNPSSQPNIAVGKWYSSFVFVKEGHVEPNDQMKISTFYKITLEQRRDKIFGCQIRSKWE</sequence>